<reference evidence="4" key="2">
    <citation type="submission" date="2020-09" db="EMBL/GenBank/DDBJ databases">
        <authorList>
            <person name="Sun Q."/>
            <person name="Ohkuma M."/>
        </authorList>
    </citation>
    <scope>NUCLEOTIDE SEQUENCE</scope>
    <source>
        <strain evidence="4">JCM 3090</strain>
    </source>
</reference>
<feature type="transmembrane region" description="Helical" evidence="2">
    <location>
        <begin position="245"/>
        <end position="270"/>
    </location>
</feature>
<organism evidence="4 5">
    <name type="scientific">Pilimelia anulata</name>
    <dbReference type="NCBI Taxonomy" id="53371"/>
    <lineage>
        <taxon>Bacteria</taxon>
        <taxon>Bacillati</taxon>
        <taxon>Actinomycetota</taxon>
        <taxon>Actinomycetes</taxon>
        <taxon>Micromonosporales</taxon>
        <taxon>Micromonosporaceae</taxon>
        <taxon>Pilimelia</taxon>
    </lineage>
</organism>
<dbReference type="RefSeq" id="WP_229783293.1">
    <property type="nucleotide sequence ID" value="NZ_BMQB01000001.1"/>
</dbReference>
<accession>A0A8J3B7F8</accession>
<gene>
    <name evidence="4" type="ORF">GCM10010123_09190</name>
</gene>
<dbReference type="Gene3D" id="3.10.620.30">
    <property type="match status" value="1"/>
</dbReference>
<dbReference type="SMART" id="SM00460">
    <property type="entry name" value="TGc"/>
    <property type="match status" value="1"/>
</dbReference>
<protein>
    <recommendedName>
        <fullName evidence="3">Transglutaminase-like domain-containing protein</fullName>
    </recommendedName>
</protein>
<sequence>MSPPDPPAAHGGVVLGGVGGVVRRVLVPVLLVVVAGVVADRIFDGTVLTRLVAGAAGGAAAISLLLARGRGTLVAPLSVVALAGYLGGAVALTAHRAGLPGPLPPVAADALANGLPRLLGAMIPVEPQPDTVVVPLAAAWLATMVAVEVALRTGRMLLAYAAPAALFVGALYLVGPNAGPAAGATVAFLVVAAAGLVTVPGPRRPADAAPGAAAGGPAAAGAGAAAVDTAGAAAGESGWAGLRRLGAAGAAVAVTGVVALAGAAALAPVLTGRPADPRAHLIPPQLDTLDENPLVRLSGWALQPRQKLFDVRLAGNPVGARLRLAVLSAYDGVTWRVGATYRSAGRALPAGAPAPGARRPVRQEVTVAGLSGRLLPAADRARRVAGVRVAYDPDGGTLLGREPLRPGLRYAVDSTAAEEPANLLVDAEVPSGAGVARLLDTGPEPPAALAGLAERLAGEAVGAYDRAAALEEYLRAHYRLVADAPSGHAYPNLRFFLFGAPGAGGQRGTSEQFAAAYAVLGRLLGLPTRIVVGFRVGAGGGAVRAGDALAWPEVLFRDLGWVAFDPLPRADQQPQPIEPDARPRPDPSTPPPVVPDEPTPGPTATPAAVGPPAAAPGRRAGTVLPLVAAAAVLLLAGPVAALALARRRLDRRRRTAPEPARRIAGAWHAVRDARRLAGRPLPAHLTATAVADAARAEGAPPLDALAAAVNAAAFAPAAPDPAAPDTAAADAAVAAAGAYAAHLRAGRGRWGRWSWPVHPGPLRWAAADRTPPRRPPGPGLSHPGGRPGVSVASPGAPVPEDRATGA</sequence>
<dbReference type="InterPro" id="IPR052901">
    <property type="entry name" value="Bact_TGase-like"/>
</dbReference>
<evidence type="ECO:0000256" key="2">
    <source>
        <dbReference type="SAM" id="Phobius"/>
    </source>
</evidence>
<keyword evidence="2" id="KW-0472">Membrane</keyword>
<feature type="transmembrane region" description="Helical" evidence="2">
    <location>
        <begin position="157"/>
        <end position="175"/>
    </location>
</feature>
<feature type="transmembrane region" description="Helical" evidence="2">
    <location>
        <begin position="73"/>
        <end position="94"/>
    </location>
</feature>
<feature type="transmembrane region" description="Helical" evidence="2">
    <location>
        <begin position="181"/>
        <end position="199"/>
    </location>
</feature>
<dbReference type="Pfam" id="PF11992">
    <property type="entry name" value="TgpA_N"/>
    <property type="match status" value="1"/>
</dbReference>
<evidence type="ECO:0000259" key="3">
    <source>
        <dbReference type="SMART" id="SM00460"/>
    </source>
</evidence>
<feature type="transmembrane region" description="Helical" evidence="2">
    <location>
        <begin position="132"/>
        <end position="150"/>
    </location>
</feature>
<dbReference type="Proteomes" id="UP000649739">
    <property type="component" value="Unassembled WGS sequence"/>
</dbReference>
<proteinExistence type="predicted"/>
<feature type="transmembrane region" description="Helical" evidence="2">
    <location>
        <begin position="12"/>
        <end position="35"/>
    </location>
</feature>
<reference evidence="4" key="1">
    <citation type="journal article" date="2014" name="Int. J. Syst. Evol. Microbiol.">
        <title>Complete genome sequence of Corynebacterium casei LMG S-19264T (=DSM 44701T), isolated from a smear-ripened cheese.</title>
        <authorList>
            <consortium name="US DOE Joint Genome Institute (JGI-PGF)"/>
            <person name="Walter F."/>
            <person name="Albersmeier A."/>
            <person name="Kalinowski J."/>
            <person name="Ruckert C."/>
        </authorList>
    </citation>
    <scope>NUCLEOTIDE SEQUENCE</scope>
    <source>
        <strain evidence="4">JCM 3090</strain>
    </source>
</reference>
<feature type="region of interest" description="Disordered" evidence="1">
    <location>
        <begin position="567"/>
        <end position="615"/>
    </location>
</feature>
<keyword evidence="5" id="KW-1185">Reference proteome</keyword>
<feature type="transmembrane region" description="Helical" evidence="2">
    <location>
        <begin position="47"/>
        <end position="66"/>
    </location>
</feature>
<dbReference type="Pfam" id="PF01841">
    <property type="entry name" value="Transglut_core"/>
    <property type="match status" value="1"/>
</dbReference>
<evidence type="ECO:0000313" key="5">
    <source>
        <dbReference type="Proteomes" id="UP000649739"/>
    </source>
</evidence>
<dbReference type="PANTHER" id="PTHR42736:SF1">
    <property type="entry name" value="PROTEIN-GLUTAMINE GAMMA-GLUTAMYLTRANSFERASE"/>
    <property type="match status" value="1"/>
</dbReference>
<dbReference type="InterPro" id="IPR021878">
    <property type="entry name" value="TgpA_N"/>
</dbReference>
<feature type="transmembrane region" description="Helical" evidence="2">
    <location>
        <begin position="623"/>
        <end position="645"/>
    </location>
</feature>
<dbReference type="EMBL" id="BMQB01000001">
    <property type="protein sequence ID" value="GGJ81569.1"/>
    <property type="molecule type" value="Genomic_DNA"/>
</dbReference>
<dbReference type="AlphaFoldDB" id="A0A8J3B7F8"/>
<evidence type="ECO:0000256" key="1">
    <source>
        <dbReference type="SAM" id="MobiDB-lite"/>
    </source>
</evidence>
<keyword evidence="2" id="KW-1133">Transmembrane helix</keyword>
<feature type="compositionally biased region" description="Pro residues" evidence="1">
    <location>
        <begin position="586"/>
        <end position="603"/>
    </location>
</feature>
<feature type="region of interest" description="Disordered" evidence="1">
    <location>
        <begin position="764"/>
        <end position="806"/>
    </location>
</feature>
<keyword evidence="2" id="KW-0812">Transmembrane</keyword>
<feature type="compositionally biased region" description="Low complexity" evidence="1">
    <location>
        <begin position="604"/>
        <end position="615"/>
    </location>
</feature>
<evidence type="ECO:0000313" key="4">
    <source>
        <dbReference type="EMBL" id="GGJ81569.1"/>
    </source>
</evidence>
<comment type="caution">
    <text evidence="4">The sequence shown here is derived from an EMBL/GenBank/DDBJ whole genome shotgun (WGS) entry which is preliminary data.</text>
</comment>
<dbReference type="SUPFAM" id="SSF54001">
    <property type="entry name" value="Cysteine proteinases"/>
    <property type="match status" value="1"/>
</dbReference>
<dbReference type="InterPro" id="IPR002931">
    <property type="entry name" value="Transglutaminase-like"/>
</dbReference>
<dbReference type="InterPro" id="IPR038765">
    <property type="entry name" value="Papain-like_cys_pep_sf"/>
</dbReference>
<dbReference type="PANTHER" id="PTHR42736">
    <property type="entry name" value="PROTEIN-GLUTAMINE GAMMA-GLUTAMYLTRANSFERASE"/>
    <property type="match status" value="1"/>
</dbReference>
<name>A0A8J3B7F8_9ACTN</name>
<feature type="domain" description="Transglutaminase-like" evidence="3">
    <location>
        <begin position="502"/>
        <end position="568"/>
    </location>
</feature>